<sequence length="83" mass="9616">MRYLLLILFILFNTIAIGVTMTQPLTVSYFSLRVMFVGLSFVLTIFFLLLRKSKVTTYLSILSLILSIVHMTLIAHSTYIYLY</sequence>
<accession>A0A2A1KDP2</accession>
<protein>
    <submittedName>
        <fullName evidence="2">Uncharacterized protein</fullName>
    </submittedName>
</protein>
<keyword evidence="1" id="KW-0472">Membrane</keyword>
<name>A0A2A1KDP2_STAHA</name>
<keyword evidence="1" id="KW-0812">Transmembrane</keyword>
<reference evidence="2 3" key="1">
    <citation type="submission" date="2017-11" db="EMBL/GenBank/DDBJ databases">
        <authorList>
            <person name="Founou R.C."/>
            <person name="Founou L."/>
            <person name="Allam M."/>
            <person name="Ismail A."/>
            <person name="Essack S.Y."/>
        </authorList>
    </citation>
    <scope>NUCLEOTIDE SEQUENCE [LARGE SCALE GENOMIC DNA]</scope>
    <source>
        <strain evidence="2 3">G811N2B1</strain>
    </source>
</reference>
<dbReference type="AlphaFoldDB" id="A0A2A1KDP2"/>
<dbReference type="Proteomes" id="UP000238153">
    <property type="component" value="Unassembled WGS sequence"/>
</dbReference>
<feature type="transmembrane region" description="Helical" evidence="1">
    <location>
        <begin position="57"/>
        <end position="82"/>
    </location>
</feature>
<proteinExistence type="predicted"/>
<comment type="caution">
    <text evidence="2">The sequence shown here is derived from an EMBL/GenBank/DDBJ whole genome shotgun (WGS) entry which is preliminary data.</text>
</comment>
<evidence type="ECO:0000313" key="2">
    <source>
        <dbReference type="EMBL" id="PPJ76166.1"/>
    </source>
</evidence>
<organism evidence="2 3">
    <name type="scientific">Staphylococcus haemolyticus</name>
    <dbReference type="NCBI Taxonomy" id="1283"/>
    <lineage>
        <taxon>Bacteria</taxon>
        <taxon>Bacillati</taxon>
        <taxon>Bacillota</taxon>
        <taxon>Bacilli</taxon>
        <taxon>Bacillales</taxon>
        <taxon>Staphylococcaceae</taxon>
        <taxon>Staphylococcus</taxon>
    </lineage>
</organism>
<dbReference type="EMBL" id="PGWX01000234">
    <property type="protein sequence ID" value="PPJ76166.1"/>
    <property type="molecule type" value="Genomic_DNA"/>
</dbReference>
<keyword evidence="1" id="KW-1133">Transmembrane helix</keyword>
<feature type="transmembrane region" description="Helical" evidence="1">
    <location>
        <begin position="32"/>
        <end position="50"/>
    </location>
</feature>
<gene>
    <name evidence="2" type="ORF">CV019_04005</name>
</gene>
<evidence type="ECO:0000313" key="3">
    <source>
        <dbReference type="Proteomes" id="UP000238153"/>
    </source>
</evidence>
<evidence type="ECO:0000256" key="1">
    <source>
        <dbReference type="SAM" id="Phobius"/>
    </source>
</evidence>